<dbReference type="RefSeq" id="WP_305749363.1">
    <property type="nucleotide sequence ID" value="NZ_JAUZEE010000004.1"/>
</dbReference>
<evidence type="ECO:0000313" key="3">
    <source>
        <dbReference type="EMBL" id="MDP4300801.1"/>
    </source>
</evidence>
<sequence>MASLFTHRALALAVALIGLASSASAQTLVQREELANRGFTETPTNTDPLRVWNDINVAAYDRPGAGVNIAARFDVGTGGGVSFLSQTLGTFALGTLLDLDFVYGIDRTLRTGVAGNDQLLRFGFQTFTQGTGWSWAQEDTLWSNSPTGLLSGTGGQAIFGFNPNGARVRVAFEGMGGIEAKGFNPWVDNVSVVSNTVTAVPEPETYAMMLAGLGAIGFMSRRRKARTA</sequence>
<dbReference type="Proteomes" id="UP001235760">
    <property type="component" value="Unassembled WGS sequence"/>
</dbReference>
<protein>
    <submittedName>
        <fullName evidence="3">PEPxxWA-CTERM sorting domain-containing protein</fullName>
    </submittedName>
</protein>
<comment type="caution">
    <text evidence="3">The sequence shown here is derived from an EMBL/GenBank/DDBJ whole genome shotgun (WGS) entry which is preliminary data.</text>
</comment>
<organism evidence="3 4">
    <name type="scientific">Leptothrix discophora</name>
    <dbReference type="NCBI Taxonomy" id="89"/>
    <lineage>
        <taxon>Bacteria</taxon>
        <taxon>Pseudomonadati</taxon>
        <taxon>Pseudomonadota</taxon>
        <taxon>Betaproteobacteria</taxon>
        <taxon>Burkholderiales</taxon>
        <taxon>Sphaerotilaceae</taxon>
        <taxon>Leptothrix</taxon>
    </lineage>
</organism>
<feature type="chain" id="PRO_5047493082" evidence="1">
    <location>
        <begin position="26"/>
        <end position="228"/>
    </location>
</feature>
<keyword evidence="4" id="KW-1185">Reference proteome</keyword>
<gene>
    <name evidence="3" type="ORF">Q8X39_09145</name>
</gene>
<dbReference type="Pfam" id="PF07589">
    <property type="entry name" value="PEP-CTERM"/>
    <property type="match status" value="1"/>
</dbReference>
<name>A0ABT9G2T4_LEPDI</name>
<proteinExistence type="predicted"/>
<dbReference type="InterPro" id="IPR013424">
    <property type="entry name" value="Ice-binding_C"/>
</dbReference>
<feature type="signal peptide" evidence="1">
    <location>
        <begin position="1"/>
        <end position="25"/>
    </location>
</feature>
<dbReference type="NCBIfam" id="NF035944">
    <property type="entry name" value="PEPxxWA-CTERM"/>
    <property type="match status" value="1"/>
</dbReference>
<reference evidence="3 4" key="1">
    <citation type="submission" date="2023-08" db="EMBL/GenBank/DDBJ databases">
        <authorList>
            <person name="Roldan D.M."/>
            <person name="Menes R.J."/>
        </authorList>
    </citation>
    <scope>NUCLEOTIDE SEQUENCE [LARGE SCALE GENOMIC DNA]</scope>
    <source>
        <strain evidence="3 4">CCM 2812</strain>
    </source>
</reference>
<evidence type="ECO:0000256" key="1">
    <source>
        <dbReference type="SAM" id="SignalP"/>
    </source>
</evidence>
<dbReference type="NCBIfam" id="TIGR02595">
    <property type="entry name" value="PEP_CTERM"/>
    <property type="match status" value="1"/>
</dbReference>
<keyword evidence="1" id="KW-0732">Signal</keyword>
<feature type="domain" description="Ice-binding protein C-terminal" evidence="2">
    <location>
        <begin position="199"/>
        <end position="223"/>
    </location>
</feature>
<accession>A0ABT9G2T4</accession>
<evidence type="ECO:0000259" key="2">
    <source>
        <dbReference type="Pfam" id="PF07589"/>
    </source>
</evidence>
<dbReference type="EMBL" id="JAUZEE010000004">
    <property type="protein sequence ID" value="MDP4300801.1"/>
    <property type="molecule type" value="Genomic_DNA"/>
</dbReference>
<evidence type="ECO:0000313" key="4">
    <source>
        <dbReference type="Proteomes" id="UP001235760"/>
    </source>
</evidence>